<keyword evidence="3" id="KW-1185">Reference proteome</keyword>
<dbReference type="GO" id="GO:0042645">
    <property type="term" value="C:mitochondrial nucleoid"/>
    <property type="evidence" value="ECO:0007669"/>
    <property type="project" value="TreeGrafter"/>
</dbReference>
<sequence length="199" mass="22181">MSCQEKDRIGVLKDIAQSCKKIQELKESWRARLLFNKLAGEMSSTTQESVLQNNTTPLQRNPSDATKPNKQQAVVQSLQVSQLQHLQQLAVINSLSASRRNENIMETSWESQLDTSVIKQSRQKILQALNTGSFKELKGLQQTGVKEAKLILGWREIHGHFTKLEDLVKVEGMTELRFSSFMKANSLSTPAGLLAGGAC</sequence>
<protein>
    <submittedName>
        <fullName evidence="2">Uncharacterized protein</fullName>
    </submittedName>
</protein>
<dbReference type="Pfam" id="PF12836">
    <property type="entry name" value="HHH_3"/>
    <property type="match status" value="1"/>
</dbReference>
<evidence type="ECO:0000256" key="1">
    <source>
        <dbReference type="SAM" id="MobiDB-lite"/>
    </source>
</evidence>
<reference evidence="2" key="1">
    <citation type="submission" date="2025-08" db="UniProtKB">
        <authorList>
            <consortium name="Ensembl"/>
        </authorList>
    </citation>
    <scope>IDENTIFICATION</scope>
</reference>
<accession>A0A3Q3QRA1</accession>
<reference evidence="2" key="2">
    <citation type="submission" date="2025-09" db="UniProtKB">
        <authorList>
            <consortium name="Ensembl"/>
        </authorList>
    </citation>
    <scope>IDENTIFICATION</scope>
</reference>
<feature type="region of interest" description="Disordered" evidence="1">
    <location>
        <begin position="45"/>
        <end position="69"/>
    </location>
</feature>
<dbReference type="InterPro" id="IPR010994">
    <property type="entry name" value="RuvA_2-like"/>
</dbReference>
<dbReference type="Gene3D" id="1.10.150.280">
    <property type="entry name" value="AF1531-like domain"/>
    <property type="match status" value="1"/>
</dbReference>
<dbReference type="AlphaFoldDB" id="A0A3Q3QRA1"/>
<proteinExistence type="predicted"/>
<evidence type="ECO:0000313" key="2">
    <source>
        <dbReference type="Ensembl" id="ENSMALP00000018291.1"/>
    </source>
</evidence>
<dbReference type="PANTHER" id="PTHR21053">
    <property type="entry name" value="TRANSCRIPTION ELONGATION FACTOR, MITOCHONDRIAL"/>
    <property type="match status" value="1"/>
</dbReference>
<dbReference type="Ensembl" id="ENSMALT00000018642.1">
    <property type="protein sequence ID" value="ENSMALP00000018291.1"/>
    <property type="gene ID" value="ENSMALG00000012748.1"/>
</dbReference>
<name>A0A3Q3QRA1_MONAL</name>
<organism evidence="2 3">
    <name type="scientific">Monopterus albus</name>
    <name type="common">Swamp eel</name>
    <dbReference type="NCBI Taxonomy" id="43700"/>
    <lineage>
        <taxon>Eukaryota</taxon>
        <taxon>Metazoa</taxon>
        <taxon>Chordata</taxon>
        <taxon>Craniata</taxon>
        <taxon>Vertebrata</taxon>
        <taxon>Euteleostomi</taxon>
        <taxon>Actinopterygii</taxon>
        <taxon>Neopterygii</taxon>
        <taxon>Teleostei</taxon>
        <taxon>Neoteleostei</taxon>
        <taxon>Acanthomorphata</taxon>
        <taxon>Anabantaria</taxon>
        <taxon>Synbranchiformes</taxon>
        <taxon>Synbranchidae</taxon>
        <taxon>Monopterus</taxon>
    </lineage>
</organism>
<dbReference type="SUPFAM" id="SSF47781">
    <property type="entry name" value="RuvA domain 2-like"/>
    <property type="match status" value="1"/>
</dbReference>
<dbReference type="PANTHER" id="PTHR21053:SF2">
    <property type="entry name" value="TRANSCRIPTION ELONGATION FACTOR, MITOCHONDRIAL"/>
    <property type="match status" value="1"/>
</dbReference>
<dbReference type="InterPro" id="IPR039150">
    <property type="entry name" value="TEFM"/>
</dbReference>
<evidence type="ECO:0000313" key="3">
    <source>
        <dbReference type="Proteomes" id="UP000261600"/>
    </source>
</evidence>
<dbReference type="Proteomes" id="UP000261600">
    <property type="component" value="Unplaced"/>
</dbReference>
<dbReference type="GO" id="GO:0006392">
    <property type="term" value="P:transcription elongation by mitochondrial RNA polymerase"/>
    <property type="evidence" value="ECO:0007669"/>
    <property type="project" value="InterPro"/>
</dbReference>
<dbReference type="GO" id="GO:0030337">
    <property type="term" value="F:DNA polymerase processivity factor activity"/>
    <property type="evidence" value="ECO:0007669"/>
    <property type="project" value="TreeGrafter"/>
</dbReference>
<dbReference type="STRING" id="43700.ENSMALP00000018291"/>